<dbReference type="SUPFAM" id="SSF52540">
    <property type="entry name" value="P-loop containing nucleoside triphosphate hydrolases"/>
    <property type="match status" value="1"/>
</dbReference>
<accession>A0A9P4QC77</accession>
<dbReference type="Gene3D" id="1.10.8.80">
    <property type="entry name" value="Magnesium chelatase subunit I, C-Terminal domain"/>
    <property type="match status" value="1"/>
</dbReference>
<dbReference type="OrthoDB" id="444631at2759"/>
<proteinExistence type="predicted"/>
<reference evidence="4" key="1">
    <citation type="journal article" date="2020" name="Stud. Mycol.">
        <title>101 Dothideomycetes genomes: a test case for predicting lifestyles and emergence of pathogens.</title>
        <authorList>
            <person name="Haridas S."/>
            <person name="Albert R."/>
            <person name="Binder M."/>
            <person name="Bloem J."/>
            <person name="Labutti K."/>
            <person name="Salamov A."/>
            <person name="Andreopoulos B."/>
            <person name="Baker S."/>
            <person name="Barry K."/>
            <person name="Bills G."/>
            <person name="Bluhm B."/>
            <person name="Cannon C."/>
            <person name="Castanera R."/>
            <person name="Culley D."/>
            <person name="Daum C."/>
            <person name="Ezra D."/>
            <person name="Gonzalez J."/>
            <person name="Henrissat B."/>
            <person name="Kuo A."/>
            <person name="Liang C."/>
            <person name="Lipzen A."/>
            <person name="Lutzoni F."/>
            <person name="Magnuson J."/>
            <person name="Mondo S."/>
            <person name="Nolan M."/>
            <person name="Ohm R."/>
            <person name="Pangilinan J."/>
            <person name="Park H.-J."/>
            <person name="Ramirez L."/>
            <person name="Alfaro M."/>
            <person name="Sun H."/>
            <person name="Tritt A."/>
            <person name="Yoshinaga Y."/>
            <person name="Zwiers L.-H."/>
            <person name="Turgeon B."/>
            <person name="Goodwin S."/>
            <person name="Spatafora J."/>
            <person name="Crous P."/>
            <person name="Grigoriev I."/>
        </authorList>
    </citation>
    <scope>NUCLEOTIDE SEQUENCE</scope>
    <source>
        <strain evidence="4">CBS 116435</strain>
    </source>
</reference>
<sequence>LVAEQHCIVTCPSAIQDGVPHELRLICQESFGLQPSIVQCSARTTVDEFSEAILVDVEDEFEMGTQSLTLSASVSPMKGRSPSRFGSKLNLDERRIADVIIATNLDLAPQQVQVQVLELLRTNRIFTRTSMHTAPKDGMLIVVLSNPQARLYKHLNDMVAMSHHHDLEDGLPRQERLFQDDILPPSFSKQEVHHFRELAQSASITGEIAEYLHNVVLFMRLNRHIKGGVTATATRQLRALASALAPLHGIDFVTPSLIALATRKVYPHRLILATADTERSLQWGSDPDAVKQMLEGVTVDEAIEDVLTSVETPL</sequence>
<dbReference type="Pfam" id="PF17863">
    <property type="entry name" value="AAA_lid_2"/>
    <property type="match status" value="1"/>
</dbReference>
<comment type="caution">
    <text evidence="4">The sequence shown here is derived from an EMBL/GenBank/DDBJ whole genome shotgun (WGS) entry which is preliminary data.</text>
</comment>
<dbReference type="EC" id="6.6.1.1" evidence="1"/>
<feature type="non-terminal residue" evidence="4">
    <location>
        <position position="314"/>
    </location>
</feature>
<evidence type="ECO:0000259" key="3">
    <source>
        <dbReference type="Pfam" id="PF17863"/>
    </source>
</evidence>
<dbReference type="PANTHER" id="PTHR11603:SF132">
    <property type="entry name" value="C2H2-TYPE DOMAIN-CONTAINING PROTEIN"/>
    <property type="match status" value="1"/>
</dbReference>
<dbReference type="InterPro" id="IPR027417">
    <property type="entry name" value="P-loop_NTPase"/>
</dbReference>
<gene>
    <name evidence="4" type="ORF">K431DRAFT_197366</name>
</gene>
<organism evidence="4 5">
    <name type="scientific">Polychaeton citri CBS 116435</name>
    <dbReference type="NCBI Taxonomy" id="1314669"/>
    <lineage>
        <taxon>Eukaryota</taxon>
        <taxon>Fungi</taxon>
        <taxon>Dikarya</taxon>
        <taxon>Ascomycota</taxon>
        <taxon>Pezizomycotina</taxon>
        <taxon>Dothideomycetes</taxon>
        <taxon>Dothideomycetidae</taxon>
        <taxon>Capnodiales</taxon>
        <taxon>Capnodiaceae</taxon>
        <taxon>Polychaeton</taxon>
    </lineage>
</organism>
<evidence type="ECO:0000256" key="1">
    <source>
        <dbReference type="ARBA" id="ARBA00012825"/>
    </source>
</evidence>
<dbReference type="PANTHER" id="PTHR11603">
    <property type="entry name" value="AAA FAMILY ATPASE"/>
    <property type="match status" value="1"/>
</dbReference>
<name>A0A9P4QC77_9PEZI</name>
<dbReference type="AlphaFoldDB" id="A0A9P4QC77"/>
<dbReference type="Proteomes" id="UP000799441">
    <property type="component" value="Unassembled WGS sequence"/>
</dbReference>
<keyword evidence="5" id="KW-1185">Reference proteome</keyword>
<evidence type="ECO:0000313" key="5">
    <source>
        <dbReference type="Proteomes" id="UP000799441"/>
    </source>
</evidence>
<dbReference type="EMBL" id="MU003775">
    <property type="protein sequence ID" value="KAF2723729.1"/>
    <property type="molecule type" value="Genomic_DNA"/>
</dbReference>
<dbReference type="InterPro" id="IPR052041">
    <property type="entry name" value="Nucleic_acid_metab_PIN/TRAM"/>
</dbReference>
<dbReference type="GO" id="GO:0016851">
    <property type="term" value="F:magnesium chelatase activity"/>
    <property type="evidence" value="ECO:0007669"/>
    <property type="project" value="UniProtKB-EC"/>
</dbReference>
<evidence type="ECO:0000313" key="4">
    <source>
        <dbReference type="EMBL" id="KAF2723729.1"/>
    </source>
</evidence>
<feature type="domain" description="ChlI/MoxR AAA lid" evidence="3">
    <location>
        <begin position="220"/>
        <end position="279"/>
    </location>
</feature>
<comment type="pathway">
    <text evidence="2">Porphyrin-containing compound metabolism.</text>
</comment>
<evidence type="ECO:0000256" key="2">
    <source>
        <dbReference type="ARBA" id="ARBA00023444"/>
    </source>
</evidence>
<protein>
    <recommendedName>
        <fullName evidence="1">magnesium chelatase</fullName>
        <ecNumber evidence="1">6.6.1.1</ecNumber>
    </recommendedName>
</protein>
<dbReference type="InterPro" id="IPR041628">
    <property type="entry name" value="ChlI/MoxR_AAA_lid"/>
</dbReference>
<feature type="non-terminal residue" evidence="4">
    <location>
        <position position="1"/>
    </location>
</feature>